<keyword evidence="1" id="KW-0479">Metal-binding</keyword>
<feature type="region of interest" description="Disordered" evidence="2">
    <location>
        <begin position="199"/>
        <end position="294"/>
    </location>
</feature>
<evidence type="ECO:0000256" key="2">
    <source>
        <dbReference type="SAM" id="MobiDB-lite"/>
    </source>
</evidence>
<feature type="compositionally biased region" description="Low complexity" evidence="2">
    <location>
        <begin position="199"/>
        <end position="208"/>
    </location>
</feature>
<evidence type="ECO:0000313" key="4">
    <source>
        <dbReference type="EMBL" id="ODV98538.1"/>
    </source>
</evidence>
<name>A0A1E4U3Q4_PACTA</name>
<sequence>MTSYQSYGGTGNGHHTHHKRSSMSVSVAPYSIPVRPNLNGNGISQHNSVSFGNSPFSPPPPPPPPPHTALQAPAQAAQAAPAAPAPAIQHTGGPLPTYRHGHNIEQVSSSVPLLSREFVVRRISEGETGRLKEELKCEACGKGYKHISSLAKHLWEHTPEWNVTKKLLISKHQQVQLLEAASILCSMNEPPLFPLPPSSACSSTFSSQEHSHSIHHHNHHQQQQQQFNAQQGQAGEAGQTPPLPPSFGGASYKLMNTTEDNVDPSTSLSSNSPSPFDVNSPQYASSSTNTSQLSNGFAQAPQNMPAETTIKFRHNSISQYPPISSSYGNANNSMGSPFPGNKQSLSNGGYLDTAQIKYQKFSHISISNNNGKKEAEDGLLNTTSPNMKNSFINSNAGSYLERNTNNNHKNSVSTLNSEQTIKGTTLLGKDQQEIDEEAIEEEDDDEDIDENIEEDEDEGVFGEMD</sequence>
<dbReference type="OrthoDB" id="2152896at2759"/>
<dbReference type="AlphaFoldDB" id="A0A1E4U3Q4"/>
<protein>
    <recommendedName>
        <fullName evidence="3">C2H2-type domain-containing protein</fullName>
    </recommendedName>
</protein>
<feature type="compositionally biased region" description="Low complexity" evidence="2">
    <location>
        <begin position="68"/>
        <end position="87"/>
    </location>
</feature>
<organism evidence="4 5">
    <name type="scientific">Pachysolen tannophilus NRRL Y-2460</name>
    <dbReference type="NCBI Taxonomy" id="669874"/>
    <lineage>
        <taxon>Eukaryota</taxon>
        <taxon>Fungi</taxon>
        <taxon>Dikarya</taxon>
        <taxon>Ascomycota</taxon>
        <taxon>Saccharomycotina</taxon>
        <taxon>Pichiomycetes</taxon>
        <taxon>Pachysolenaceae</taxon>
        <taxon>Pachysolen</taxon>
    </lineage>
</organism>
<feature type="region of interest" description="Disordered" evidence="2">
    <location>
        <begin position="36"/>
        <end position="101"/>
    </location>
</feature>
<feature type="compositionally biased region" description="Low complexity" evidence="2">
    <location>
        <begin position="264"/>
        <end position="275"/>
    </location>
</feature>
<feature type="domain" description="C2H2-type" evidence="3">
    <location>
        <begin position="135"/>
        <end position="162"/>
    </location>
</feature>
<dbReference type="InterPro" id="IPR013087">
    <property type="entry name" value="Znf_C2H2_type"/>
</dbReference>
<dbReference type="GO" id="GO:0008270">
    <property type="term" value="F:zinc ion binding"/>
    <property type="evidence" value="ECO:0007669"/>
    <property type="project" value="UniProtKB-KW"/>
</dbReference>
<accession>A0A1E4U3Q4</accession>
<feature type="compositionally biased region" description="Low complexity" evidence="2">
    <location>
        <begin position="221"/>
        <end position="239"/>
    </location>
</feature>
<reference evidence="5" key="1">
    <citation type="submission" date="2016-05" db="EMBL/GenBank/DDBJ databases">
        <title>Comparative genomics of biotechnologically important yeasts.</title>
        <authorList>
            <consortium name="DOE Joint Genome Institute"/>
            <person name="Riley R."/>
            <person name="Haridas S."/>
            <person name="Wolfe K.H."/>
            <person name="Lopes M.R."/>
            <person name="Hittinger C.T."/>
            <person name="Goker M."/>
            <person name="Salamov A."/>
            <person name="Wisecaver J."/>
            <person name="Long T.M."/>
            <person name="Aerts A.L."/>
            <person name="Barry K."/>
            <person name="Choi C."/>
            <person name="Clum A."/>
            <person name="Coughlan A.Y."/>
            <person name="Deshpande S."/>
            <person name="Douglass A.P."/>
            <person name="Hanson S.J."/>
            <person name="Klenk H.-P."/>
            <person name="Labutti K."/>
            <person name="Lapidus A."/>
            <person name="Lindquist E."/>
            <person name="Lipzen A."/>
            <person name="Meier-Kolthoff J.P."/>
            <person name="Ohm R.A."/>
            <person name="Otillar R.P."/>
            <person name="Pangilinan J."/>
            <person name="Peng Y."/>
            <person name="Rokas A."/>
            <person name="Rosa C.A."/>
            <person name="Scheuner C."/>
            <person name="Sibirny A.A."/>
            <person name="Slot J.C."/>
            <person name="Stielow J.B."/>
            <person name="Sun H."/>
            <person name="Kurtzman C.P."/>
            <person name="Blackwell M."/>
            <person name="Grigoriev I.V."/>
            <person name="Jeffries T.W."/>
        </authorList>
    </citation>
    <scope>NUCLEOTIDE SEQUENCE [LARGE SCALE GENOMIC DNA]</scope>
    <source>
        <strain evidence="5">NRRL Y-2460</strain>
    </source>
</reference>
<feature type="compositionally biased region" description="Pro residues" evidence="2">
    <location>
        <begin position="56"/>
        <end position="67"/>
    </location>
</feature>
<keyword evidence="1" id="KW-0863">Zinc-finger</keyword>
<feature type="region of interest" description="Disordered" evidence="2">
    <location>
        <begin position="400"/>
        <end position="465"/>
    </location>
</feature>
<evidence type="ECO:0000259" key="3">
    <source>
        <dbReference type="PROSITE" id="PS50157"/>
    </source>
</evidence>
<feature type="compositionally biased region" description="Polar residues" evidence="2">
    <location>
        <begin position="400"/>
        <end position="423"/>
    </location>
</feature>
<feature type="compositionally biased region" description="Polar residues" evidence="2">
    <location>
        <begin position="277"/>
        <end position="294"/>
    </location>
</feature>
<evidence type="ECO:0000256" key="1">
    <source>
        <dbReference type="PROSITE-ProRule" id="PRU00042"/>
    </source>
</evidence>
<feature type="compositionally biased region" description="Polar residues" evidence="2">
    <location>
        <begin position="38"/>
        <end position="55"/>
    </location>
</feature>
<dbReference type="EMBL" id="KV454011">
    <property type="protein sequence ID" value="ODV98538.1"/>
    <property type="molecule type" value="Genomic_DNA"/>
</dbReference>
<dbReference type="PROSITE" id="PS00028">
    <property type="entry name" value="ZINC_FINGER_C2H2_1"/>
    <property type="match status" value="1"/>
</dbReference>
<keyword evidence="1" id="KW-0862">Zinc</keyword>
<keyword evidence="5" id="KW-1185">Reference proteome</keyword>
<feature type="compositionally biased region" description="Acidic residues" evidence="2">
    <location>
        <begin position="433"/>
        <end position="465"/>
    </location>
</feature>
<evidence type="ECO:0000313" key="5">
    <source>
        <dbReference type="Proteomes" id="UP000094236"/>
    </source>
</evidence>
<feature type="region of interest" description="Disordered" evidence="2">
    <location>
        <begin position="1"/>
        <end position="24"/>
    </location>
</feature>
<dbReference type="PROSITE" id="PS50157">
    <property type="entry name" value="ZINC_FINGER_C2H2_2"/>
    <property type="match status" value="1"/>
</dbReference>
<proteinExistence type="predicted"/>
<dbReference type="Proteomes" id="UP000094236">
    <property type="component" value="Unassembled WGS sequence"/>
</dbReference>
<gene>
    <name evidence="4" type="ORF">PACTADRAFT_48279</name>
</gene>